<protein>
    <submittedName>
        <fullName evidence="2">Uncharacterized protein</fullName>
    </submittedName>
</protein>
<dbReference type="AlphaFoldDB" id="A0A242MKT9"/>
<name>A0A242MKT9_CABSO</name>
<evidence type="ECO:0000256" key="1">
    <source>
        <dbReference type="SAM" id="MobiDB-lite"/>
    </source>
</evidence>
<feature type="region of interest" description="Disordered" evidence="1">
    <location>
        <begin position="1"/>
        <end position="43"/>
    </location>
</feature>
<dbReference type="EMBL" id="NBTZ01000100">
    <property type="protein sequence ID" value="OTP71792.1"/>
    <property type="molecule type" value="Genomic_DNA"/>
</dbReference>
<gene>
    <name evidence="2" type="ORF">PAMC26577_22805</name>
</gene>
<organism evidence="2 3">
    <name type="scientific">Caballeronia sordidicola</name>
    <name type="common">Burkholderia sordidicola</name>
    <dbReference type="NCBI Taxonomy" id="196367"/>
    <lineage>
        <taxon>Bacteria</taxon>
        <taxon>Pseudomonadati</taxon>
        <taxon>Pseudomonadota</taxon>
        <taxon>Betaproteobacteria</taxon>
        <taxon>Burkholderiales</taxon>
        <taxon>Burkholderiaceae</taxon>
        <taxon>Caballeronia</taxon>
    </lineage>
</organism>
<comment type="caution">
    <text evidence="2">The sequence shown here is derived from an EMBL/GenBank/DDBJ whole genome shotgun (WGS) entry which is preliminary data.</text>
</comment>
<accession>A0A242MKT9</accession>
<evidence type="ECO:0000313" key="2">
    <source>
        <dbReference type="EMBL" id="OTP71792.1"/>
    </source>
</evidence>
<dbReference type="Proteomes" id="UP000195221">
    <property type="component" value="Unassembled WGS sequence"/>
</dbReference>
<reference evidence="2 3" key="1">
    <citation type="submission" date="2017-03" db="EMBL/GenBank/DDBJ databases">
        <title>Genome analysis of strain PAMC 26577.</title>
        <authorList>
            <person name="Oh H.-M."/>
            <person name="Yang J.-A."/>
        </authorList>
    </citation>
    <scope>NUCLEOTIDE SEQUENCE [LARGE SCALE GENOMIC DNA]</scope>
    <source>
        <strain evidence="2 3">PAMC 26577</strain>
    </source>
</reference>
<sequence>MPVVRSKREATPREAATHHKSSMLPDRLQKGRAPPIRMIDGAG</sequence>
<feature type="compositionally biased region" description="Basic and acidic residues" evidence="1">
    <location>
        <begin position="1"/>
        <end position="17"/>
    </location>
</feature>
<evidence type="ECO:0000313" key="3">
    <source>
        <dbReference type="Proteomes" id="UP000195221"/>
    </source>
</evidence>
<proteinExistence type="predicted"/>